<feature type="domain" description="Activator of Hsp90 ATPase homologue 1/2-like C-terminal" evidence="2">
    <location>
        <begin position="11"/>
        <end position="129"/>
    </location>
</feature>
<comment type="similarity">
    <text evidence="1">Belongs to the AHA1 family.</text>
</comment>
<evidence type="ECO:0000313" key="4">
    <source>
        <dbReference type="Proteomes" id="UP000005938"/>
    </source>
</evidence>
<dbReference type="EMBL" id="AJJU01000040">
    <property type="protein sequence ID" value="EID71693.1"/>
    <property type="molecule type" value="Genomic_DNA"/>
</dbReference>
<gene>
    <name evidence="3" type="ORF">W5A_13360</name>
</gene>
<dbReference type="AlphaFoldDB" id="I0W5M7"/>
<dbReference type="RefSeq" id="WP_008241535.1">
    <property type="nucleotide sequence ID" value="NZ_AJJU01000040.1"/>
</dbReference>
<dbReference type="InterPro" id="IPR023393">
    <property type="entry name" value="START-like_dom_sf"/>
</dbReference>
<protein>
    <submittedName>
        <fullName evidence="3">Activator of Hsp90 ATPase 1 family protein</fullName>
    </submittedName>
</protein>
<dbReference type="OrthoDB" id="287565at2"/>
<evidence type="ECO:0000256" key="1">
    <source>
        <dbReference type="ARBA" id="ARBA00006817"/>
    </source>
</evidence>
<organism evidence="3 4">
    <name type="scientific">Imtechella halotolerans K1</name>
    <dbReference type="NCBI Taxonomy" id="946077"/>
    <lineage>
        <taxon>Bacteria</taxon>
        <taxon>Pseudomonadati</taxon>
        <taxon>Bacteroidota</taxon>
        <taxon>Flavobacteriia</taxon>
        <taxon>Flavobacteriales</taxon>
        <taxon>Flavobacteriaceae</taxon>
        <taxon>Imtechella</taxon>
    </lineage>
</organism>
<evidence type="ECO:0000259" key="2">
    <source>
        <dbReference type="Pfam" id="PF08327"/>
    </source>
</evidence>
<dbReference type="Proteomes" id="UP000005938">
    <property type="component" value="Unassembled WGS sequence"/>
</dbReference>
<comment type="caution">
    <text evidence="3">The sequence shown here is derived from an EMBL/GenBank/DDBJ whole genome shotgun (WGS) entry which is preliminary data.</text>
</comment>
<name>I0W5M7_9FLAO</name>
<dbReference type="Gene3D" id="3.30.530.20">
    <property type="match status" value="1"/>
</dbReference>
<dbReference type="Pfam" id="PF08327">
    <property type="entry name" value="AHSA1"/>
    <property type="match status" value="1"/>
</dbReference>
<keyword evidence="4" id="KW-1185">Reference proteome</keyword>
<dbReference type="SUPFAM" id="SSF55961">
    <property type="entry name" value="Bet v1-like"/>
    <property type="match status" value="1"/>
</dbReference>
<sequence>MLNIEHRNYIKVPASIVYEVLTSSKGLGEIWTKKLDVQAKEGYINIFDFDEGYLTKMKILRLEPNSTIVWECIASDEQWVGTGVSFELTEKDQITTVVLKHTNWRELTDFYQWCNYNWALFLQRLKIYCEKQHDF</sequence>
<dbReference type="CDD" id="cd07814">
    <property type="entry name" value="SRPBCC_CalC_Aha1-like"/>
    <property type="match status" value="1"/>
</dbReference>
<reference evidence="3 4" key="1">
    <citation type="journal article" date="2012" name="J. Bacteriol.">
        <title>Genome Sequence of the Halotolerant Bacterium Imtechella halotolerans K1T.</title>
        <authorList>
            <person name="Kumar S."/>
            <person name="Vikram S."/>
            <person name="Subramanian S."/>
            <person name="Raghava G.P."/>
            <person name="Pinnaka A.K."/>
        </authorList>
    </citation>
    <scope>NUCLEOTIDE SEQUENCE [LARGE SCALE GENOMIC DNA]</scope>
    <source>
        <strain evidence="3 4">K1</strain>
    </source>
</reference>
<dbReference type="eggNOG" id="COG3832">
    <property type="taxonomic scope" value="Bacteria"/>
</dbReference>
<evidence type="ECO:0000313" key="3">
    <source>
        <dbReference type="EMBL" id="EID71693.1"/>
    </source>
</evidence>
<proteinExistence type="inferred from homology"/>
<accession>I0W5M7</accession>
<dbReference type="InterPro" id="IPR013538">
    <property type="entry name" value="ASHA1/2-like_C"/>
</dbReference>